<dbReference type="WBParaSite" id="JU765_v2.g14171.t1">
    <property type="protein sequence ID" value="JU765_v2.g14171.t1"/>
    <property type="gene ID" value="JU765_v2.g14171"/>
</dbReference>
<reference evidence="2" key="1">
    <citation type="submission" date="2022-11" db="UniProtKB">
        <authorList>
            <consortium name="WormBaseParasite"/>
        </authorList>
    </citation>
    <scope>IDENTIFICATION</scope>
</reference>
<protein>
    <submittedName>
        <fullName evidence="2">Protein kinase domain-containing protein</fullName>
    </submittedName>
</protein>
<dbReference type="Proteomes" id="UP000887576">
    <property type="component" value="Unplaced"/>
</dbReference>
<evidence type="ECO:0000313" key="1">
    <source>
        <dbReference type="Proteomes" id="UP000887576"/>
    </source>
</evidence>
<name>A0AC34Q8S0_9BILA</name>
<accession>A0AC34Q8S0</accession>
<proteinExistence type="predicted"/>
<evidence type="ECO:0000313" key="2">
    <source>
        <dbReference type="WBParaSite" id="JU765_v2.g14171.t1"/>
    </source>
</evidence>
<organism evidence="1 2">
    <name type="scientific">Panagrolaimus sp. JU765</name>
    <dbReference type="NCBI Taxonomy" id="591449"/>
    <lineage>
        <taxon>Eukaryota</taxon>
        <taxon>Metazoa</taxon>
        <taxon>Ecdysozoa</taxon>
        <taxon>Nematoda</taxon>
        <taxon>Chromadorea</taxon>
        <taxon>Rhabditida</taxon>
        <taxon>Tylenchina</taxon>
        <taxon>Panagrolaimomorpha</taxon>
        <taxon>Panagrolaimoidea</taxon>
        <taxon>Panagrolaimidae</taxon>
        <taxon>Panagrolaimus</taxon>
    </lineage>
</organism>
<sequence length="305" mass="34324">MGCINSKCDLEADGRRLNMIREIAQGGFSIIYLAKDIDSGDKLVVKKMECHSNNEIERTKREIKIHESFGTNDNILQILGATEIKISDGISRFYLIFPYRHMGSLQNELDKRAQTKEYFTLSTVILIFSQICHAVRCLHHYNPPLIHRDLKPANVLFVDENHVELTDFGSCVVGPITVKDGKHSRYLIDDAGENSTMTYRAPELFNCDVGTVLNQSIDIWSLGCVLYAICYFKSPFDEAYEKGDSVPLAAMSGRVKFPSNTTFGDVINNVILQLLKADPSERPDIDSVVALMESLKSDLNIQNNH</sequence>